<sequence>MNYAQYHSVLLSQIAGCNRLHDVEARLARWLLMIQDRTSATLLKLTQEFLGQMIGSQRTTVSAVAGTLQARGLIEYSRGNVRVLDRTGLENAACECYPITRQLLDGLYRQAHERLFDDCPEEE</sequence>
<dbReference type="GO" id="GO:0003677">
    <property type="term" value="F:DNA binding"/>
    <property type="evidence" value="ECO:0007669"/>
    <property type="project" value="InterPro"/>
</dbReference>
<dbReference type="InterPro" id="IPR036390">
    <property type="entry name" value="WH_DNA-bd_sf"/>
</dbReference>
<dbReference type="Gene3D" id="1.10.10.10">
    <property type="entry name" value="Winged helix-like DNA-binding domain superfamily/Winged helix DNA-binding domain"/>
    <property type="match status" value="1"/>
</dbReference>
<comment type="caution">
    <text evidence="2">The sequence shown here is derived from an EMBL/GenBank/DDBJ whole genome shotgun (WGS) entry which is preliminary data.</text>
</comment>
<feature type="domain" description="HTH crp-type" evidence="1">
    <location>
        <begin position="21"/>
        <end position="87"/>
    </location>
</feature>
<gene>
    <name evidence="2" type="ORF">GRAN_4961</name>
</gene>
<evidence type="ECO:0000313" key="3">
    <source>
        <dbReference type="Proteomes" id="UP000289437"/>
    </source>
</evidence>
<dbReference type="EMBL" id="RDSM01000006">
    <property type="protein sequence ID" value="RXH53992.1"/>
    <property type="molecule type" value="Genomic_DNA"/>
</dbReference>
<protein>
    <recommendedName>
        <fullName evidence="1">HTH crp-type domain-containing protein</fullName>
    </recommendedName>
</protein>
<dbReference type="InterPro" id="IPR036388">
    <property type="entry name" value="WH-like_DNA-bd_sf"/>
</dbReference>
<reference evidence="2 3" key="1">
    <citation type="submission" date="2018-11" db="EMBL/GenBank/DDBJ databases">
        <authorList>
            <person name="Mardanov A.V."/>
            <person name="Ravin N.V."/>
            <person name="Dedysh S.N."/>
        </authorList>
    </citation>
    <scope>NUCLEOTIDE SEQUENCE [LARGE SCALE GENOMIC DNA]</scope>
    <source>
        <strain evidence="2 3">AF10</strain>
    </source>
</reference>
<dbReference type="SUPFAM" id="SSF46785">
    <property type="entry name" value="Winged helix' DNA-binding domain"/>
    <property type="match status" value="1"/>
</dbReference>
<dbReference type="RefSeq" id="WP_277751254.1">
    <property type="nucleotide sequence ID" value="NZ_RDSM01000006.1"/>
</dbReference>
<dbReference type="AlphaFoldDB" id="A0A4Q0SUI7"/>
<dbReference type="PROSITE" id="PS51063">
    <property type="entry name" value="HTH_CRP_2"/>
    <property type="match status" value="1"/>
</dbReference>
<reference evidence="3" key="2">
    <citation type="submission" date="2019-02" db="EMBL/GenBank/DDBJ databases">
        <title>Granulicella sibirica sp. nov., a psychrotolerant acidobacterium isolated from an organic soil layer in forested tundra, West Siberia.</title>
        <authorList>
            <person name="Oshkin I.Y."/>
            <person name="Kulichevskaya I.S."/>
            <person name="Rijpstra W.I.C."/>
            <person name="Sinninghe Damste J.S."/>
            <person name="Rakitin A.L."/>
            <person name="Ravin N.V."/>
            <person name="Dedysh S.N."/>
        </authorList>
    </citation>
    <scope>NUCLEOTIDE SEQUENCE [LARGE SCALE GENOMIC DNA]</scope>
    <source>
        <strain evidence="3">AF10</strain>
    </source>
</reference>
<name>A0A4Q0SUI7_9BACT</name>
<dbReference type="InterPro" id="IPR012318">
    <property type="entry name" value="HTH_CRP"/>
</dbReference>
<dbReference type="GO" id="GO:0006355">
    <property type="term" value="P:regulation of DNA-templated transcription"/>
    <property type="evidence" value="ECO:0007669"/>
    <property type="project" value="InterPro"/>
</dbReference>
<accession>A0A4Q0SUI7</accession>
<organism evidence="2 3">
    <name type="scientific">Granulicella sibirica</name>
    <dbReference type="NCBI Taxonomy" id="2479048"/>
    <lineage>
        <taxon>Bacteria</taxon>
        <taxon>Pseudomonadati</taxon>
        <taxon>Acidobacteriota</taxon>
        <taxon>Terriglobia</taxon>
        <taxon>Terriglobales</taxon>
        <taxon>Acidobacteriaceae</taxon>
        <taxon>Granulicella</taxon>
    </lineage>
</organism>
<evidence type="ECO:0000259" key="1">
    <source>
        <dbReference type="PROSITE" id="PS51063"/>
    </source>
</evidence>
<dbReference type="Proteomes" id="UP000289437">
    <property type="component" value="Unassembled WGS sequence"/>
</dbReference>
<dbReference type="Pfam" id="PF13545">
    <property type="entry name" value="HTH_Crp_2"/>
    <property type="match status" value="1"/>
</dbReference>
<evidence type="ECO:0000313" key="2">
    <source>
        <dbReference type="EMBL" id="RXH53992.1"/>
    </source>
</evidence>
<keyword evidence="3" id="KW-1185">Reference proteome</keyword>
<proteinExistence type="predicted"/>